<dbReference type="SMART" id="SM00342">
    <property type="entry name" value="HTH_ARAC"/>
    <property type="match status" value="1"/>
</dbReference>
<dbReference type="RefSeq" id="WP_254675838.1">
    <property type="nucleotide sequence ID" value="NZ_JAMWDU010000007.1"/>
</dbReference>
<protein>
    <submittedName>
        <fullName evidence="5">Helix-turn-helix domain-containing protein</fullName>
    </submittedName>
</protein>
<dbReference type="InterPro" id="IPR047264">
    <property type="entry name" value="Cupin_HpaA-like_N"/>
</dbReference>
<keyword evidence="3" id="KW-0804">Transcription</keyword>
<dbReference type="InterPro" id="IPR003313">
    <property type="entry name" value="AraC-bd"/>
</dbReference>
<keyword evidence="1" id="KW-0805">Transcription regulation</keyword>
<dbReference type="PANTHER" id="PTHR43280">
    <property type="entry name" value="ARAC-FAMILY TRANSCRIPTIONAL REGULATOR"/>
    <property type="match status" value="1"/>
</dbReference>
<evidence type="ECO:0000256" key="2">
    <source>
        <dbReference type="ARBA" id="ARBA00023125"/>
    </source>
</evidence>
<sequence length="290" mass="32754">MDRARNLLHYPNMNFVPTYALYGEIDSNRQHDWLHWETIQSRSRLHDYRIAPHRHEQFFQVLHLSSGKADMTLDGDSHTLLPDSVAVVPAGVVHGYAFSADVQGVVVTLMQRDLEGLGLPRPEAMVIRGDCRDIVLAVKRLTSEADRPGLGHDVAMRAHLTLLLVALRRTGPQTTQSVDAGRTGQLIARFRDLVEQRFRETRRVSDYANAVGVSHTHLNRLCRQVLGRSALAVIEQRVALEARRQLLFSALPVKQIGAELGYEDPAYFSRVVTRAFGLSPVALREQMRRR</sequence>
<dbReference type="Gene3D" id="1.10.10.60">
    <property type="entry name" value="Homeodomain-like"/>
    <property type="match status" value="1"/>
</dbReference>
<dbReference type="SUPFAM" id="SSF46689">
    <property type="entry name" value="Homeodomain-like"/>
    <property type="match status" value="1"/>
</dbReference>
<dbReference type="AlphaFoldDB" id="A0A9Q4ASL0"/>
<dbReference type="Gene3D" id="2.60.120.10">
    <property type="entry name" value="Jelly Rolls"/>
    <property type="match status" value="1"/>
</dbReference>
<reference evidence="5" key="1">
    <citation type="submission" date="2022-06" db="EMBL/GenBank/DDBJ databases">
        <title>Devosia sp. XJ19-45 genome assembly.</title>
        <authorList>
            <person name="Li B."/>
            <person name="Cai M."/>
            <person name="Nie G."/>
            <person name="Li W."/>
        </authorList>
    </citation>
    <scope>NUCLEOTIDE SEQUENCE</scope>
    <source>
        <strain evidence="5">XJ19-45</strain>
    </source>
</reference>
<evidence type="ECO:0000313" key="6">
    <source>
        <dbReference type="Proteomes" id="UP001060275"/>
    </source>
</evidence>
<organism evidence="5 6">
    <name type="scientific">Devosia ureilytica</name>
    <dbReference type="NCBI Taxonomy" id="2952754"/>
    <lineage>
        <taxon>Bacteria</taxon>
        <taxon>Pseudomonadati</taxon>
        <taxon>Pseudomonadota</taxon>
        <taxon>Alphaproteobacteria</taxon>
        <taxon>Hyphomicrobiales</taxon>
        <taxon>Devosiaceae</taxon>
        <taxon>Devosia</taxon>
    </lineage>
</organism>
<dbReference type="PROSITE" id="PS01124">
    <property type="entry name" value="HTH_ARAC_FAMILY_2"/>
    <property type="match status" value="1"/>
</dbReference>
<accession>A0A9Q4ASL0</accession>
<dbReference type="SUPFAM" id="SSF51182">
    <property type="entry name" value="RmlC-like cupins"/>
    <property type="match status" value="1"/>
</dbReference>
<dbReference type="InterPro" id="IPR011051">
    <property type="entry name" value="RmlC_Cupin_sf"/>
</dbReference>
<evidence type="ECO:0000313" key="5">
    <source>
        <dbReference type="EMBL" id="MCP8888871.1"/>
    </source>
</evidence>
<keyword evidence="6" id="KW-1185">Reference proteome</keyword>
<dbReference type="InterPro" id="IPR014710">
    <property type="entry name" value="RmlC-like_jellyroll"/>
</dbReference>
<dbReference type="CDD" id="cd06999">
    <property type="entry name" value="cupin_HpaA-like_N"/>
    <property type="match status" value="1"/>
</dbReference>
<comment type="caution">
    <text evidence="5">The sequence shown here is derived from an EMBL/GenBank/DDBJ whole genome shotgun (WGS) entry which is preliminary data.</text>
</comment>
<keyword evidence="2" id="KW-0238">DNA-binding</keyword>
<evidence type="ECO:0000256" key="3">
    <source>
        <dbReference type="ARBA" id="ARBA00023163"/>
    </source>
</evidence>
<dbReference type="PANTHER" id="PTHR43280:SF32">
    <property type="entry name" value="TRANSCRIPTIONAL REGULATORY PROTEIN"/>
    <property type="match status" value="1"/>
</dbReference>
<name>A0A9Q4ASL0_9HYPH</name>
<dbReference type="GO" id="GO:0003700">
    <property type="term" value="F:DNA-binding transcription factor activity"/>
    <property type="evidence" value="ECO:0007669"/>
    <property type="project" value="InterPro"/>
</dbReference>
<evidence type="ECO:0000256" key="1">
    <source>
        <dbReference type="ARBA" id="ARBA00023015"/>
    </source>
</evidence>
<dbReference type="GO" id="GO:0043565">
    <property type="term" value="F:sequence-specific DNA binding"/>
    <property type="evidence" value="ECO:0007669"/>
    <property type="project" value="InterPro"/>
</dbReference>
<proteinExistence type="predicted"/>
<dbReference type="InterPro" id="IPR009057">
    <property type="entry name" value="Homeodomain-like_sf"/>
</dbReference>
<feature type="domain" description="HTH araC/xylS-type" evidence="4">
    <location>
        <begin position="188"/>
        <end position="286"/>
    </location>
</feature>
<dbReference type="Pfam" id="PF12833">
    <property type="entry name" value="HTH_18"/>
    <property type="match status" value="1"/>
</dbReference>
<dbReference type="Pfam" id="PF02311">
    <property type="entry name" value="AraC_binding"/>
    <property type="match status" value="1"/>
</dbReference>
<dbReference type="InterPro" id="IPR018060">
    <property type="entry name" value="HTH_AraC"/>
</dbReference>
<dbReference type="Proteomes" id="UP001060275">
    <property type="component" value="Unassembled WGS sequence"/>
</dbReference>
<gene>
    <name evidence="5" type="ORF">NF348_17295</name>
</gene>
<evidence type="ECO:0000259" key="4">
    <source>
        <dbReference type="PROSITE" id="PS01124"/>
    </source>
</evidence>
<dbReference type="EMBL" id="JAMWDU010000007">
    <property type="protein sequence ID" value="MCP8888871.1"/>
    <property type="molecule type" value="Genomic_DNA"/>
</dbReference>